<dbReference type="PANTHER" id="PTHR35801:SF1">
    <property type="entry name" value="PHOSPHOSERINE PHOSPHATASE RSBX"/>
    <property type="match status" value="1"/>
</dbReference>
<dbReference type="AlphaFoldDB" id="A0AAX1NBJ5"/>
<gene>
    <name evidence="2" type="ORF">KMW28_21235</name>
</gene>
<proteinExistence type="predicted"/>
<evidence type="ECO:0000259" key="1">
    <source>
        <dbReference type="SMART" id="SM00331"/>
    </source>
</evidence>
<evidence type="ECO:0000313" key="2">
    <source>
        <dbReference type="EMBL" id="QWG04949.1"/>
    </source>
</evidence>
<sequence length="196" mass="21986">MDKIQKIEIAGYTRPITGEYVNGDAFFIHQEDDYTFFAVIDGIGHGQVAHQIASKLTKYIKERVQKDIAHLMSEAHYFMKGSEGAALGLGIIENNEISFCTIGNINARIINQQNNNIALLSTDGLIGVRKRTPRVDVRKIQTGDLILIHSDGVNSSNSFHSKVNYHLFTCEILSRKLVKEWGSEFDDATMLCIKIK</sequence>
<dbReference type="PANTHER" id="PTHR35801">
    <property type="entry name" value="PHOSPHOSERINE PHOSPHATASE RSBX"/>
    <property type="match status" value="1"/>
</dbReference>
<protein>
    <submittedName>
        <fullName evidence="2">SpoIIE family protein phosphatase</fullName>
    </submittedName>
</protein>
<dbReference type="InterPro" id="IPR039248">
    <property type="entry name" value="Ptase_RsbX"/>
</dbReference>
<dbReference type="Gene3D" id="3.60.40.10">
    <property type="entry name" value="PPM-type phosphatase domain"/>
    <property type="match status" value="1"/>
</dbReference>
<dbReference type="Pfam" id="PF07228">
    <property type="entry name" value="SpoIIE"/>
    <property type="match status" value="1"/>
</dbReference>
<accession>A0AAX1NBJ5</accession>
<dbReference type="SUPFAM" id="SSF81606">
    <property type="entry name" value="PP2C-like"/>
    <property type="match status" value="1"/>
</dbReference>
<dbReference type="KEGG" id="fya:KMW28_21235"/>
<feature type="domain" description="PPM-type phosphatase" evidence="1">
    <location>
        <begin position="4"/>
        <end position="195"/>
    </location>
</feature>
<reference evidence="2 3" key="1">
    <citation type="submission" date="2021-05" db="EMBL/GenBank/DDBJ databases">
        <title>Comparative genomic studies on the polysaccharide-degrading batcterial strains of the Flammeovirga genus.</title>
        <authorList>
            <person name="Zewei F."/>
            <person name="Zheng Z."/>
            <person name="Yu L."/>
            <person name="Ruyue G."/>
            <person name="Yanhong M."/>
            <person name="Yuanyuan C."/>
            <person name="Jingyan G."/>
            <person name="Wenjun H."/>
        </authorList>
    </citation>
    <scope>NUCLEOTIDE SEQUENCE [LARGE SCALE GENOMIC DNA]</scope>
    <source>
        <strain evidence="2 3">NBRC:100898</strain>
    </source>
</reference>
<evidence type="ECO:0000313" key="3">
    <source>
        <dbReference type="Proteomes" id="UP000678679"/>
    </source>
</evidence>
<keyword evidence="3" id="KW-1185">Reference proteome</keyword>
<name>A0AAX1NBJ5_9BACT</name>
<dbReference type="EMBL" id="CP076133">
    <property type="protein sequence ID" value="QWG04949.1"/>
    <property type="molecule type" value="Genomic_DNA"/>
</dbReference>
<organism evidence="2 3">
    <name type="scientific">Flammeovirga yaeyamensis</name>
    <dbReference type="NCBI Taxonomy" id="367791"/>
    <lineage>
        <taxon>Bacteria</taxon>
        <taxon>Pseudomonadati</taxon>
        <taxon>Bacteroidota</taxon>
        <taxon>Cytophagia</taxon>
        <taxon>Cytophagales</taxon>
        <taxon>Flammeovirgaceae</taxon>
        <taxon>Flammeovirga</taxon>
    </lineage>
</organism>
<dbReference type="Proteomes" id="UP000678679">
    <property type="component" value="Chromosome 2"/>
</dbReference>
<dbReference type="SMART" id="SM00331">
    <property type="entry name" value="PP2C_SIG"/>
    <property type="match status" value="1"/>
</dbReference>
<dbReference type="InterPro" id="IPR036457">
    <property type="entry name" value="PPM-type-like_dom_sf"/>
</dbReference>
<dbReference type="RefSeq" id="WP_169662357.1">
    <property type="nucleotide sequence ID" value="NZ_CP076133.1"/>
</dbReference>
<dbReference type="InterPro" id="IPR001932">
    <property type="entry name" value="PPM-type_phosphatase-like_dom"/>
</dbReference>